<feature type="non-terminal residue" evidence="1">
    <location>
        <position position="1"/>
    </location>
</feature>
<reference evidence="1" key="1">
    <citation type="journal article" date="2014" name="Front. Microbiol.">
        <title>High frequency of phylogenetically diverse reductive dehalogenase-homologous genes in deep subseafloor sedimentary metagenomes.</title>
        <authorList>
            <person name="Kawai M."/>
            <person name="Futagami T."/>
            <person name="Toyoda A."/>
            <person name="Takaki Y."/>
            <person name="Nishi S."/>
            <person name="Hori S."/>
            <person name="Arai W."/>
            <person name="Tsubouchi T."/>
            <person name="Morono Y."/>
            <person name="Uchiyama I."/>
            <person name="Ito T."/>
            <person name="Fujiyama A."/>
            <person name="Inagaki F."/>
            <person name="Takami H."/>
        </authorList>
    </citation>
    <scope>NUCLEOTIDE SEQUENCE</scope>
    <source>
        <strain evidence="1">Expedition CK06-06</strain>
    </source>
</reference>
<name>X1L4J5_9ZZZZ</name>
<dbReference type="AlphaFoldDB" id="X1L4J5"/>
<gene>
    <name evidence="1" type="ORF">S06H3_20407</name>
</gene>
<sequence length="230" mass="26806">FQKYLQGIIVGLFLNIDEDAKSYISSLQTSAKLLEELDYSNIKSLNIEEKIEHIYINYIEKLKDIVDSDNLKKLIIERTKTLLSGNIEDRKLAQELLGKIQDGIHIEMHKITKSAEEAIKNHEYEKAAKKYDAASKMALEIYEDKLAKNLEEKAINTRQLPNIIKEREEVAVKARNSLKNDDFHTAYSLYRKAADLSEKFMDFEKSEEYSLKSRALSEFHKIDKKYKHND</sequence>
<dbReference type="EMBL" id="BARV01010563">
    <property type="protein sequence ID" value="GAI13888.1"/>
    <property type="molecule type" value="Genomic_DNA"/>
</dbReference>
<protein>
    <submittedName>
        <fullName evidence="1">Uncharacterized protein</fullName>
    </submittedName>
</protein>
<organism evidence="1">
    <name type="scientific">marine sediment metagenome</name>
    <dbReference type="NCBI Taxonomy" id="412755"/>
    <lineage>
        <taxon>unclassified sequences</taxon>
        <taxon>metagenomes</taxon>
        <taxon>ecological metagenomes</taxon>
    </lineage>
</organism>
<comment type="caution">
    <text evidence="1">The sequence shown here is derived from an EMBL/GenBank/DDBJ whole genome shotgun (WGS) entry which is preliminary data.</text>
</comment>
<proteinExistence type="predicted"/>
<evidence type="ECO:0000313" key="1">
    <source>
        <dbReference type="EMBL" id="GAI13888.1"/>
    </source>
</evidence>
<accession>X1L4J5</accession>